<dbReference type="EMBL" id="CAEZWP010000007">
    <property type="protein sequence ID" value="CAB4653112.1"/>
    <property type="molecule type" value="Genomic_DNA"/>
</dbReference>
<proteinExistence type="predicted"/>
<organism evidence="1">
    <name type="scientific">freshwater metagenome</name>
    <dbReference type="NCBI Taxonomy" id="449393"/>
    <lineage>
        <taxon>unclassified sequences</taxon>
        <taxon>metagenomes</taxon>
        <taxon>ecological metagenomes</taxon>
    </lineage>
</organism>
<protein>
    <submittedName>
        <fullName evidence="1">Unannotated protein</fullName>
    </submittedName>
</protein>
<dbReference type="InterPro" id="IPR027476">
    <property type="entry name" value="DppA_N"/>
</dbReference>
<dbReference type="InterPro" id="IPR007035">
    <property type="entry name" value="Peptidase_M55"/>
</dbReference>
<dbReference type="AlphaFoldDB" id="A0A6J6KUA9"/>
<dbReference type="Gene3D" id="3.30.1360.130">
    <property type="entry name" value="Dipeptide transport protein"/>
    <property type="match status" value="1"/>
</dbReference>
<name>A0A6J6KUA9_9ZZZZ</name>
<gene>
    <name evidence="1" type="ORF">UFOPK2265_00277</name>
</gene>
<accession>A0A6J6KUA9</accession>
<dbReference type="Pfam" id="PF04951">
    <property type="entry name" value="Peptidase_M55"/>
    <property type="match status" value="1"/>
</dbReference>
<sequence length="275" mass="29683">MNVLISADMEGISGVTSPADVNPGTPGWDHFRKIMTADVNAAVAGFYEAGARNIVVNDSHANMHNVVVDLLDPRATLISGRHKKHCMVEGVTKSTDAVAFIGYHTAAGQQGIMSHTYSGDIYNAVWLNEEICSEGYMNALFAAELGVPVVLVSGDDLTIEDAKRYAPDAGFATVKRCVDRFTAECIVPEKTFEIIKSAAHDGLSRLHKPEPLKGPFTFRIEFAAANQVIAATHIPGVNQTGTREATYTFDTMEKALRCFEAVTILGNTSRDAVYG</sequence>
<dbReference type="PIRSF" id="PIRSF015853">
    <property type="entry name" value="Pep_DppA"/>
    <property type="match status" value="1"/>
</dbReference>
<evidence type="ECO:0000313" key="1">
    <source>
        <dbReference type="EMBL" id="CAB4653112.1"/>
    </source>
</evidence>
<dbReference type="InterPro" id="IPR036177">
    <property type="entry name" value="Peptidase_M55_sf"/>
</dbReference>
<dbReference type="CDD" id="cd08663">
    <property type="entry name" value="DAP_dppA_1"/>
    <property type="match status" value="1"/>
</dbReference>
<dbReference type="Gene3D" id="3.40.50.10780">
    <property type="entry name" value="Dipeptide transport protein"/>
    <property type="match status" value="1"/>
</dbReference>
<dbReference type="SUPFAM" id="SSF63992">
    <property type="entry name" value="Dipeptide transport protein"/>
    <property type="match status" value="1"/>
</dbReference>
<reference evidence="1" key="1">
    <citation type="submission" date="2020-05" db="EMBL/GenBank/DDBJ databases">
        <authorList>
            <person name="Chiriac C."/>
            <person name="Salcher M."/>
            <person name="Ghai R."/>
            <person name="Kavagutti S V."/>
        </authorList>
    </citation>
    <scope>NUCLEOTIDE SEQUENCE</scope>
</reference>